<evidence type="ECO:0000313" key="4">
    <source>
        <dbReference type="Proteomes" id="UP000589984"/>
    </source>
</evidence>
<name>A0A7Y6RAN5_9GAMM</name>
<dbReference type="Gene3D" id="1.25.40.10">
    <property type="entry name" value="Tetratricopeptide repeat domain"/>
    <property type="match status" value="1"/>
</dbReference>
<dbReference type="AlphaFoldDB" id="A0A7Y6RAN5"/>
<feature type="region of interest" description="Disordered" evidence="1">
    <location>
        <begin position="93"/>
        <end position="117"/>
    </location>
</feature>
<proteinExistence type="predicted"/>
<evidence type="ECO:0000313" key="3">
    <source>
        <dbReference type="EMBL" id="NVF13450.1"/>
    </source>
</evidence>
<accession>A0A7Y6RAN5</accession>
<protein>
    <recommendedName>
        <fullName evidence="5">Tetratricopeptide repeat protein</fullName>
    </recommendedName>
</protein>
<dbReference type="Proteomes" id="UP000589984">
    <property type="component" value="Unassembled WGS sequence"/>
</dbReference>
<dbReference type="SUPFAM" id="SSF48452">
    <property type="entry name" value="TPR-like"/>
    <property type="match status" value="1"/>
</dbReference>
<gene>
    <name evidence="3" type="ORF">HUO07_04590</name>
</gene>
<evidence type="ECO:0000256" key="1">
    <source>
        <dbReference type="SAM" id="MobiDB-lite"/>
    </source>
</evidence>
<keyword evidence="2" id="KW-0812">Transmembrane</keyword>
<dbReference type="InterPro" id="IPR011990">
    <property type="entry name" value="TPR-like_helical_dom_sf"/>
</dbReference>
<keyword evidence="2" id="KW-0472">Membrane</keyword>
<dbReference type="Pfam" id="PF14559">
    <property type="entry name" value="TPR_19"/>
    <property type="match status" value="1"/>
</dbReference>
<reference evidence="3 4" key="1">
    <citation type="submission" date="2020-06" db="EMBL/GenBank/DDBJ databases">
        <title>Halomonas sp. QX-1 draft genome sequence.</title>
        <authorList>
            <person name="Qiu X."/>
        </authorList>
    </citation>
    <scope>NUCLEOTIDE SEQUENCE [LARGE SCALE GENOMIC DNA]</scope>
    <source>
        <strain evidence="3 4">QX-1</strain>
    </source>
</reference>
<organism evidence="3 4">
    <name type="scientific">Vreelandella maris</name>
    <dbReference type="NCBI Taxonomy" id="2729617"/>
    <lineage>
        <taxon>Bacteria</taxon>
        <taxon>Pseudomonadati</taxon>
        <taxon>Pseudomonadota</taxon>
        <taxon>Gammaproteobacteria</taxon>
        <taxon>Oceanospirillales</taxon>
        <taxon>Halomonadaceae</taxon>
        <taxon>Vreelandella</taxon>
    </lineage>
</organism>
<keyword evidence="4" id="KW-1185">Reference proteome</keyword>
<evidence type="ECO:0000256" key="2">
    <source>
        <dbReference type="SAM" id="Phobius"/>
    </source>
</evidence>
<feature type="transmembrane region" description="Helical" evidence="2">
    <location>
        <begin position="33"/>
        <end position="52"/>
    </location>
</feature>
<evidence type="ECO:0008006" key="5">
    <source>
        <dbReference type="Google" id="ProtNLM"/>
    </source>
</evidence>
<dbReference type="RefSeq" id="WP_176302565.1">
    <property type="nucleotide sequence ID" value="NZ_JABWCV010000004.1"/>
</dbReference>
<sequence>MSLVFDALRQHGTHPTQAPTQLGSVVTPGQRRWRWGLVAGLVCVAVAGLFLWEHFYAAERIAPRNVSAALPVEPSAPTVSSAPQEVVVVDIALPTPTPTPPQAQAQAPAPSSGSRLPGDALARLAATASVIEVAAVSQPEVAAVGEIDTSVPALESEPEPRLEPKPEAELSVVVETAPPAEVNPAELFAAFNAALSAGQLPQAEEVIERARSALGESHLIVARMQGYYCMRADCPAQARQAYSTILARLPRDREAGYNLAVLDWQAGQHAEAAKRVRALLAQYPADDALRALQRQMGAH</sequence>
<comment type="caution">
    <text evidence="3">The sequence shown here is derived from an EMBL/GenBank/DDBJ whole genome shotgun (WGS) entry which is preliminary data.</text>
</comment>
<keyword evidence="2" id="KW-1133">Transmembrane helix</keyword>
<dbReference type="EMBL" id="JABWCV010000004">
    <property type="protein sequence ID" value="NVF13450.1"/>
    <property type="molecule type" value="Genomic_DNA"/>
</dbReference>